<dbReference type="SUPFAM" id="SSF53955">
    <property type="entry name" value="Lysozyme-like"/>
    <property type="match status" value="1"/>
</dbReference>
<protein>
    <recommendedName>
        <fullName evidence="3">Lysozyme</fullName>
        <ecNumber evidence="3">3.2.1.17</ecNumber>
    </recommendedName>
</protein>
<comment type="similarity">
    <text evidence="3">Belongs to the glycosyl hydrolase 24 family.</text>
</comment>
<dbReference type="Gene3D" id="1.10.530.40">
    <property type="match status" value="1"/>
</dbReference>
<dbReference type="EMBL" id="CAJZAG010000007">
    <property type="protein sequence ID" value="CAG9177898.1"/>
    <property type="molecule type" value="Genomic_DNA"/>
</dbReference>
<evidence type="ECO:0000313" key="4">
    <source>
        <dbReference type="EMBL" id="CAG9177898.1"/>
    </source>
</evidence>
<dbReference type="InterPro" id="IPR051018">
    <property type="entry name" value="Bacteriophage_GH24"/>
</dbReference>
<gene>
    <name evidence="4" type="ORF">LMG32289_03941</name>
</gene>
<comment type="caution">
    <text evidence="4">The sequence shown here is derived from an EMBL/GenBank/DDBJ whole genome shotgun (WGS) entry which is preliminary data.</text>
</comment>
<dbReference type="InterPro" id="IPR002196">
    <property type="entry name" value="Glyco_hydro_24"/>
</dbReference>
<dbReference type="InterPro" id="IPR023347">
    <property type="entry name" value="Lysozyme_dom_sf"/>
</dbReference>
<evidence type="ECO:0000256" key="3">
    <source>
        <dbReference type="RuleBase" id="RU003788"/>
    </source>
</evidence>
<evidence type="ECO:0000256" key="1">
    <source>
        <dbReference type="ARBA" id="ARBA00022529"/>
    </source>
</evidence>
<proteinExistence type="inferred from homology"/>
<evidence type="ECO:0000256" key="2">
    <source>
        <dbReference type="ARBA" id="ARBA00022638"/>
    </source>
</evidence>
<keyword evidence="2 3" id="KW-0081">Bacteriolytic enzyme</keyword>
<dbReference type="PANTHER" id="PTHR38107:SF3">
    <property type="entry name" value="LYSOZYME RRRD-RELATED"/>
    <property type="match status" value="1"/>
</dbReference>
<keyword evidence="5" id="KW-1185">Reference proteome</keyword>
<dbReference type="Pfam" id="PF00959">
    <property type="entry name" value="Phage_lysozyme"/>
    <property type="match status" value="1"/>
</dbReference>
<sequence>MDRQRVAVALLTVSTAGILAWNAQESFTDRAIVPTRGDRPTIGFGSTRYEDGTQVKMGDTITRERAAILAKNLRTTDEKRFAATLPGVHLYQAEFDIYMDFAGQFGIGTWRSSSMRRDLLAGNFAGACQALLRYKFSAGYDCSRPGNRVCRGVWSRQQERHRGCMEAQ</sequence>
<dbReference type="EC" id="3.2.1.17" evidence="3"/>
<evidence type="ECO:0000313" key="5">
    <source>
        <dbReference type="Proteomes" id="UP000706525"/>
    </source>
</evidence>
<dbReference type="PANTHER" id="PTHR38107">
    <property type="match status" value="1"/>
</dbReference>
<accession>A0ABN7YWP2</accession>
<keyword evidence="3" id="KW-0378">Hydrolase</keyword>
<dbReference type="Proteomes" id="UP000706525">
    <property type="component" value="Unassembled WGS sequence"/>
</dbReference>
<comment type="catalytic activity">
    <reaction evidence="3">
        <text>Hydrolysis of (1-&gt;4)-beta-linkages between N-acetylmuramic acid and N-acetyl-D-glucosamine residues in a peptidoglycan and between N-acetyl-D-glucosamine residues in chitodextrins.</text>
        <dbReference type="EC" id="3.2.1.17"/>
    </reaction>
</comment>
<dbReference type="InterPro" id="IPR023346">
    <property type="entry name" value="Lysozyme-like_dom_sf"/>
</dbReference>
<keyword evidence="3" id="KW-0326">Glycosidase</keyword>
<organism evidence="4 5">
    <name type="scientific">Cupriavidus pampae</name>
    <dbReference type="NCBI Taxonomy" id="659251"/>
    <lineage>
        <taxon>Bacteria</taxon>
        <taxon>Pseudomonadati</taxon>
        <taxon>Pseudomonadota</taxon>
        <taxon>Betaproteobacteria</taxon>
        <taxon>Burkholderiales</taxon>
        <taxon>Burkholderiaceae</taxon>
        <taxon>Cupriavidus</taxon>
    </lineage>
</organism>
<name>A0ABN7YWP2_9BURK</name>
<reference evidence="4 5" key="1">
    <citation type="submission" date="2021-08" db="EMBL/GenBank/DDBJ databases">
        <authorList>
            <person name="Peeters C."/>
        </authorList>
    </citation>
    <scope>NUCLEOTIDE SEQUENCE [LARGE SCALE GENOMIC DNA]</scope>
    <source>
        <strain evidence="4 5">LMG 32289</strain>
    </source>
</reference>
<keyword evidence="1 3" id="KW-0929">Antimicrobial</keyword>
<dbReference type="RefSeq" id="WP_223991303.1">
    <property type="nucleotide sequence ID" value="NZ_CAJZAG010000007.1"/>
</dbReference>